<dbReference type="EMBL" id="SRLO01000718">
    <property type="protein sequence ID" value="TNN47950.1"/>
    <property type="molecule type" value="Genomic_DNA"/>
</dbReference>
<evidence type="ECO:0000313" key="3">
    <source>
        <dbReference type="Proteomes" id="UP000314294"/>
    </source>
</evidence>
<gene>
    <name evidence="2" type="ORF">EYF80_041843</name>
</gene>
<protein>
    <submittedName>
        <fullName evidence="2">Uncharacterized protein</fullName>
    </submittedName>
</protein>
<dbReference type="AlphaFoldDB" id="A0A4Z2G427"/>
<proteinExistence type="predicted"/>
<accession>A0A4Z2G427</accession>
<organism evidence="2 3">
    <name type="scientific">Liparis tanakae</name>
    <name type="common">Tanaka's snailfish</name>
    <dbReference type="NCBI Taxonomy" id="230148"/>
    <lineage>
        <taxon>Eukaryota</taxon>
        <taxon>Metazoa</taxon>
        <taxon>Chordata</taxon>
        <taxon>Craniata</taxon>
        <taxon>Vertebrata</taxon>
        <taxon>Euteleostomi</taxon>
        <taxon>Actinopterygii</taxon>
        <taxon>Neopterygii</taxon>
        <taxon>Teleostei</taxon>
        <taxon>Neoteleostei</taxon>
        <taxon>Acanthomorphata</taxon>
        <taxon>Eupercaria</taxon>
        <taxon>Perciformes</taxon>
        <taxon>Cottioidei</taxon>
        <taxon>Cottales</taxon>
        <taxon>Liparidae</taxon>
        <taxon>Liparis</taxon>
    </lineage>
</organism>
<reference evidence="2 3" key="1">
    <citation type="submission" date="2019-03" db="EMBL/GenBank/DDBJ databases">
        <title>First draft genome of Liparis tanakae, snailfish: a comprehensive survey of snailfish specific genes.</title>
        <authorList>
            <person name="Kim W."/>
            <person name="Song I."/>
            <person name="Jeong J.-H."/>
            <person name="Kim D."/>
            <person name="Kim S."/>
            <person name="Ryu S."/>
            <person name="Song J.Y."/>
            <person name="Lee S.K."/>
        </authorList>
    </citation>
    <scope>NUCLEOTIDE SEQUENCE [LARGE SCALE GENOMIC DNA]</scope>
    <source>
        <tissue evidence="2">Muscle</tissue>
    </source>
</reference>
<sequence>MTSAITRSATQRRFGSVQALGKGGGGLGGHKGTGNRSITGVKDHKVKGSKGKSLLLKGGGTHEGSARSTESCHTSVVKGGRHGGRGYRANDGPALFLTMGVSLAKVPFIKKHSQHHHICVIGDSSTEPPALNCALRLCSSH</sequence>
<keyword evidence="3" id="KW-1185">Reference proteome</keyword>
<feature type="compositionally biased region" description="Gly residues" evidence="1">
    <location>
        <begin position="21"/>
        <end position="32"/>
    </location>
</feature>
<dbReference type="Proteomes" id="UP000314294">
    <property type="component" value="Unassembled WGS sequence"/>
</dbReference>
<evidence type="ECO:0000256" key="1">
    <source>
        <dbReference type="SAM" id="MobiDB-lite"/>
    </source>
</evidence>
<comment type="caution">
    <text evidence="2">The sequence shown here is derived from an EMBL/GenBank/DDBJ whole genome shotgun (WGS) entry which is preliminary data.</text>
</comment>
<feature type="region of interest" description="Disordered" evidence="1">
    <location>
        <begin position="1"/>
        <end position="85"/>
    </location>
</feature>
<name>A0A4Z2G427_9TELE</name>
<feature type="compositionally biased region" description="Polar residues" evidence="1">
    <location>
        <begin position="1"/>
        <end position="13"/>
    </location>
</feature>
<evidence type="ECO:0000313" key="2">
    <source>
        <dbReference type="EMBL" id="TNN47950.1"/>
    </source>
</evidence>